<sequence>MTFNILSLDGGGTFCAVQACALQHLFPGQSGHQVLGLFDLVAGTSGGSFVAAALAANVSPDKLVQLFHERKNRERFFRRLPWYRRLADILSAHHLGPRFDSRSKQVFIGEATGAMGQRALCDLWTDSPNGARRPHFMIVSYDYQFDKAQVFRSNWNSQAASFPRAPLRLKLHDAVHASTHAPVRWFGGVAKPTEGDHFGYWDGAMTGFNNPVLLAVTEAIAAGIPRDQIRVLSIGTACTQLLPADTDAATELRVESPTPCLVRDLGKTAKTIIAEPPDIDTYLAHLCLSAVVPEREGQCVESPIVRLNPVIHPRLVTGKWTAPKGFTLTEFKALVNLDISATADSDVELIDRLCANWVTGDSHNQAVRRRHDYFTPDPSTRAWNQGGCCEIGDLYFSQAIQRWREISV</sequence>
<keyword evidence="5" id="KW-1185">Reference proteome</keyword>
<comment type="caution">
    <text evidence="4">The sequence shown here is derived from an EMBL/GenBank/DDBJ whole genome shotgun (WGS) entry which is preliminary data.</text>
</comment>
<keyword evidence="1 2" id="KW-0443">Lipid metabolism</keyword>
<dbReference type="InterPro" id="IPR002641">
    <property type="entry name" value="PNPLA_dom"/>
</dbReference>
<dbReference type="PANTHER" id="PTHR24138:SF10">
    <property type="entry name" value="PHOSPHOLIPASE A2"/>
    <property type="match status" value="1"/>
</dbReference>
<dbReference type="InterPro" id="IPR016035">
    <property type="entry name" value="Acyl_Trfase/lysoPLipase"/>
</dbReference>
<dbReference type="PANTHER" id="PTHR24138">
    <property type="entry name" value="INTRACELLLAR PHOSPHOLIPASE A FAMILY"/>
    <property type="match status" value="1"/>
</dbReference>
<dbReference type="EMBL" id="JAQQXS010000001">
    <property type="protein sequence ID" value="MDC8783911.1"/>
    <property type="molecule type" value="Genomic_DNA"/>
</dbReference>
<dbReference type="Pfam" id="PF01734">
    <property type="entry name" value="Patatin"/>
    <property type="match status" value="1"/>
</dbReference>
<proteinExistence type="predicted"/>
<organism evidence="4 5">
    <name type="scientific">Roseateles koreensis</name>
    <dbReference type="NCBI Taxonomy" id="2987526"/>
    <lineage>
        <taxon>Bacteria</taxon>
        <taxon>Pseudomonadati</taxon>
        <taxon>Pseudomonadota</taxon>
        <taxon>Betaproteobacteria</taxon>
        <taxon>Burkholderiales</taxon>
        <taxon>Sphaerotilaceae</taxon>
        <taxon>Roseateles</taxon>
    </lineage>
</organism>
<protein>
    <submittedName>
        <fullName evidence="4">Patatin-like phospholipase family protein</fullName>
    </submittedName>
</protein>
<dbReference type="RefSeq" id="WP_273595015.1">
    <property type="nucleotide sequence ID" value="NZ_JAQQXS010000001.1"/>
</dbReference>
<evidence type="ECO:0000313" key="4">
    <source>
        <dbReference type="EMBL" id="MDC8783911.1"/>
    </source>
</evidence>
<keyword evidence="2" id="KW-0442">Lipid degradation</keyword>
<dbReference type="Gene3D" id="3.40.1090.10">
    <property type="entry name" value="Cytosolic phospholipase A2 catalytic domain"/>
    <property type="match status" value="1"/>
</dbReference>
<dbReference type="PROSITE" id="PS51635">
    <property type="entry name" value="PNPLA"/>
    <property type="match status" value="1"/>
</dbReference>
<evidence type="ECO:0000256" key="2">
    <source>
        <dbReference type="PROSITE-ProRule" id="PRU01161"/>
    </source>
</evidence>
<feature type="short sequence motif" description="DGA/G" evidence="2">
    <location>
        <begin position="202"/>
        <end position="204"/>
    </location>
</feature>
<name>A0ABT5KLX2_9BURK</name>
<evidence type="ECO:0000313" key="5">
    <source>
        <dbReference type="Proteomes" id="UP001219862"/>
    </source>
</evidence>
<dbReference type="Proteomes" id="UP001219862">
    <property type="component" value="Unassembled WGS sequence"/>
</dbReference>
<accession>A0ABT5KLX2</accession>
<feature type="domain" description="PNPLA" evidence="3">
    <location>
        <begin position="6"/>
        <end position="216"/>
    </location>
</feature>
<reference evidence="4 5" key="1">
    <citation type="submission" date="2022-10" db="EMBL/GenBank/DDBJ databases">
        <title>paucibacter sp. hw8 Genome sequencing.</title>
        <authorList>
            <person name="Park S."/>
        </authorList>
    </citation>
    <scope>NUCLEOTIDE SEQUENCE [LARGE SCALE GENOMIC DNA]</scope>
    <source>
        <strain evidence="5">hw8</strain>
    </source>
</reference>
<keyword evidence="2" id="KW-0378">Hydrolase</keyword>
<gene>
    <name evidence="4" type="ORF">PRZ01_01745</name>
</gene>
<dbReference type="InterPro" id="IPR047156">
    <property type="entry name" value="Teg/CotR/CapV-like"/>
</dbReference>
<feature type="active site" description="Nucleophile" evidence="2">
    <location>
        <position position="45"/>
    </location>
</feature>
<feature type="short sequence motif" description="GXSXG" evidence="2">
    <location>
        <begin position="43"/>
        <end position="47"/>
    </location>
</feature>
<comment type="caution">
    <text evidence="2">Lacks conserved residue(s) required for the propagation of feature annotation.</text>
</comment>
<dbReference type="SUPFAM" id="SSF52151">
    <property type="entry name" value="FabD/lysophospholipase-like"/>
    <property type="match status" value="1"/>
</dbReference>
<evidence type="ECO:0000256" key="1">
    <source>
        <dbReference type="ARBA" id="ARBA00023098"/>
    </source>
</evidence>
<feature type="active site" description="Proton acceptor" evidence="2">
    <location>
        <position position="202"/>
    </location>
</feature>
<evidence type="ECO:0000259" key="3">
    <source>
        <dbReference type="PROSITE" id="PS51635"/>
    </source>
</evidence>